<comment type="subcellular location">
    <subcellularLocation>
        <location evidence="1">Nucleus</location>
    </subcellularLocation>
</comment>
<dbReference type="SUPFAM" id="SSF57667">
    <property type="entry name" value="beta-beta-alpha zinc fingers"/>
    <property type="match status" value="2"/>
</dbReference>
<dbReference type="PANTHER" id="PTHR16515:SF66">
    <property type="entry name" value="C2H2-TYPE DOMAIN-CONTAINING PROTEIN"/>
    <property type="match status" value="1"/>
</dbReference>
<keyword evidence="14" id="KW-1185">Reference proteome</keyword>
<evidence type="ECO:0000256" key="10">
    <source>
        <dbReference type="ARBA" id="ARBA00023242"/>
    </source>
</evidence>
<evidence type="ECO:0000256" key="9">
    <source>
        <dbReference type="ARBA" id="ARBA00023163"/>
    </source>
</evidence>
<dbReference type="PROSITE" id="PS50157">
    <property type="entry name" value="ZINC_FINGER_C2H2_2"/>
    <property type="match status" value="4"/>
</dbReference>
<keyword evidence="5 11" id="KW-0863">Zinc-finger</keyword>
<dbReference type="FunFam" id="3.30.160.60:FF:000625">
    <property type="entry name" value="Zinc finger protein 536"/>
    <property type="match status" value="1"/>
</dbReference>
<dbReference type="GeneTree" id="ENSGT01150000286934"/>
<reference evidence="13" key="1">
    <citation type="submission" date="2025-08" db="UniProtKB">
        <authorList>
            <consortium name="Ensembl"/>
        </authorList>
    </citation>
    <scope>IDENTIFICATION</scope>
</reference>
<dbReference type="GO" id="GO:0008270">
    <property type="term" value="F:zinc ion binding"/>
    <property type="evidence" value="ECO:0007669"/>
    <property type="project" value="UniProtKB-KW"/>
</dbReference>
<evidence type="ECO:0000256" key="3">
    <source>
        <dbReference type="ARBA" id="ARBA00022723"/>
    </source>
</evidence>
<keyword evidence="10" id="KW-0539">Nucleus</keyword>
<keyword evidence="8" id="KW-0238">DNA-binding</keyword>
<dbReference type="SMART" id="SM00355">
    <property type="entry name" value="ZnF_C2H2"/>
    <property type="match status" value="4"/>
</dbReference>
<keyword evidence="4" id="KW-0677">Repeat</keyword>
<dbReference type="Gene3D" id="3.30.160.60">
    <property type="entry name" value="Classic Zinc Finger"/>
    <property type="match status" value="4"/>
</dbReference>
<dbReference type="Pfam" id="PF00096">
    <property type="entry name" value="zf-C2H2"/>
    <property type="match status" value="4"/>
</dbReference>
<protein>
    <recommendedName>
        <fullName evidence="12">C2H2-type domain-containing protein</fullName>
    </recommendedName>
</protein>
<keyword evidence="7" id="KW-0805">Transcription regulation</keyword>
<evidence type="ECO:0000259" key="12">
    <source>
        <dbReference type="PROSITE" id="PS50157"/>
    </source>
</evidence>
<dbReference type="Proteomes" id="UP000261540">
    <property type="component" value="Unplaced"/>
</dbReference>
<evidence type="ECO:0000256" key="2">
    <source>
        <dbReference type="ARBA" id="ARBA00006991"/>
    </source>
</evidence>
<organism evidence="13 14">
    <name type="scientific">Paramormyrops kingsleyae</name>
    <dbReference type="NCBI Taxonomy" id="1676925"/>
    <lineage>
        <taxon>Eukaryota</taxon>
        <taxon>Metazoa</taxon>
        <taxon>Chordata</taxon>
        <taxon>Craniata</taxon>
        <taxon>Vertebrata</taxon>
        <taxon>Euteleostomi</taxon>
        <taxon>Actinopterygii</taxon>
        <taxon>Neopterygii</taxon>
        <taxon>Teleostei</taxon>
        <taxon>Osteoglossocephala</taxon>
        <taxon>Osteoglossomorpha</taxon>
        <taxon>Osteoglossiformes</taxon>
        <taxon>Mormyridae</taxon>
        <taxon>Paramormyrops</taxon>
    </lineage>
</organism>
<dbReference type="GO" id="GO:0010468">
    <property type="term" value="P:regulation of gene expression"/>
    <property type="evidence" value="ECO:0007669"/>
    <property type="project" value="TreeGrafter"/>
</dbReference>
<feature type="domain" description="C2H2-type" evidence="12">
    <location>
        <begin position="220"/>
        <end position="247"/>
    </location>
</feature>
<feature type="domain" description="C2H2-type" evidence="12">
    <location>
        <begin position="248"/>
        <end position="275"/>
    </location>
</feature>
<dbReference type="PROSITE" id="PS00028">
    <property type="entry name" value="ZINC_FINGER_C2H2_1"/>
    <property type="match status" value="4"/>
</dbReference>
<keyword evidence="6" id="KW-0862">Zinc</keyword>
<dbReference type="InterPro" id="IPR050331">
    <property type="entry name" value="Zinc_finger"/>
</dbReference>
<feature type="domain" description="C2H2-type" evidence="12">
    <location>
        <begin position="276"/>
        <end position="303"/>
    </location>
</feature>
<dbReference type="FunFam" id="3.30.160.60:FF:000189">
    <property type="entry name" value="zinc finger protein 133 isoform X1"/>
    <property type="match status" value="1"/>
</dbReference>
<dbReference type="GO" id="GO:0003677">
    <property type="term" value="F:DNA binding"/>
    <property type="evidence" value="ECO:0007669"/>
    <property type="project" value="UniProtKB-KW"/>
</dbReference>
<sequence>MLLLMTTSRARGLVTLKVCLLRDSPTEEPRSANLFPPAFSRWTLITLRAMSSMLDVTVGKVALEAAEKPGKADAVIGTAEDVKGLGAWDDGGLGAALKAEVGAELEDHELHHARLGLSAERRSCLESEVSMFDKPALEMCYAENSGLEQEDPAGSEGDLELFSADTVLPHLGPFNKPLWFTDQNADLRKKRYDCDYCRKSFSSSQSLEVHLRVHTGEKPFKCAHCGKRFAQLCNLITHRRVHTGEKPFHCVECGKRFADPGYLKRHQSVHTGEKPFICQECGRSFSFSSNLARHRSLHARKDPLNCKRVKVAANWLCLALELIL</sequence>
<evidence type="ECO:0000256" key="6">
    <source>
        <dbReference type="ARBA" id="ARBA00022833"/>
    </source>
</evidence>
<proteinExistence type="inferred from homology"/>
<dbReference type="AlphaFoldDB" id="A0A3B3S0L2"/>
<dbReference type="GO" id="GO:0005634">
    <property type="term" value="C:nucleus"/>
    <property type="evidence" value="ECO:0007669"/>
    <property type="project" value="UniProtKB-SubCell"/>
</dbReference>
<dbReference type="InterPro" id="IPR013087">
    <property type="entry name" value="Znf_C2H2_type"/>
</dbReference>
<reference evidence="13" key="2">
    <citation type="submission" date="2025-09" db="UniProtKB">
        <authorList>
            <consortium name="Ensembl"/>
        </authorList>
    </citation>
    <scope>IDENTIFICATION</scope>
</reference>
<dbReference type="FunFam" id="3.30.160.60:FF:001954">
    <property type="entry name" value="Zinc finger protein 787"/>
    <property type="match status" value="1"/>
</dbReference>
<evidence type="ECO:0000256" key="1">
    <source>
        <dbReference type="ARBA" id="ARBA00004123"/>
    </source>
</evidence>
<dbReference type="PANTHER" id="PTHR16515">
    <property type="entry name" value="PR DOMAIN ZINC FINGER PROTEIN"/>
    <property type="match status" value="1"/>
</dbReference>
<evidence type="ECO:0000256" key="11">
    <source>
        <dbReference type="PROSITE-ProRule" id="PRU00042"/>
    </source>
</evidence>
<keyword evidence="9" id="KW-0804">Transcription</keyword>
<accession>A0A3B3S0L2</accession>
<evidence type="ECO:0000256" key="5">
    <source>
        <dbReference type="ARBA" id="ARBA00022771"/>
    </source>
</evidence>
<dbReference type="Ensembl" id="ENSPKIT00000004278.1">
    <property type="protein sequence ID" value="ENSPKIP00000023591.1"/>
    <property type="gene ID" value="ENSPKIG00000007160.1"/>
</dbReference>
<evidence type="ECO:0000313" key="14">
    <source>
        <dbReference type="Proteomes" id="UP000261540"/>
    </source>
</evidence>
<feature type="domain" description="C2H2-type" evidence="12">
    <location>
        <begin position="192"/>
        <end position="219"/>
    </location>
</feature>
<evidence type="ECO:0000256" key="4">
    <source>
        <dbReference type="ARBA" id="ARBA00022737"/>
    </source>
</evidence>
<dbReference type="InterPro" id="IPR036236">
    <property type="entry name" value="Znf_C2H2_sf"/>
</dbReference>
<keyword evidence="3" id="KW-0479">Metal-binding</keyword>
<comment type="similarity">
    <text evidence="2">Belongs to the krueppel C2H2-type zinc-finger protein family.</text>
</comment>
<name>A0A3B3S0L2_9TELE</name>
<dbReference type="FunFam" id="3.30.160.60:FF:002343">
    <property type="entry name" value="Zinc finger protein 33A"/>
    <property type="match status" value="1"/>
</dbReference>
<evidence type="ECO:0000256" key="7">
    <source>
        <dbReference type="ARBA" id="ARBA00023015"/>
    </source>
</evidence>
<evidence type="ECO:0000256" key="8">
    <source>
        <dbReference type="ARBA" id="ARBA00023125"/>
    </source>
</evidence>
<evidence type="ECO:0000313" key="13">
    <source>
        <dbReference type="Ensembl" id="ENSPKIP00000023591.1"/>
    </source>
</evidence>